<accession>A0A9W6V8F6</accession>
<evidence type="ECO:0000256" key="1">
    <source>
        <dbReference type="SAM" id="MobiDB-lite"/>
    </source>
</evidence>
<keyword evidence="3" id="KW-1185">Reference proteome</keyword>
<reference evidence="2" key="1">
    <citation type="submission" date="2023-02" db="EMBL/GenBank/DDBJ databases">
        <title>Actinokineospora globicatena NBRC 15670.</title>
        <authorList>
            <person name="Ichikawa N."/>
            <person name="Sato H."/>
            <person name="Tonouchi N."/>
        </authorList>
    </citation>
    <scope>NUCLEOTIDE SEQUENCE</scope>
    <source>
        <strain evidence="2">NBRC 15670</strain>
    </source>
</reference>
<comment type="caution">
    <text evidence="2">The sequence shown here is derived from an EMBL/GenBank/DDBJ whole genome shotgun (WGS) entry which is preliminary data.</text>
</comment>
<evidence type="ECO:0000313" key="3">
    <source>
        <dbReference type="Proteomes" id="UP001165042"/>
    </source>
</evidence>
<dbReference type="AlphaFoldDB" id="A0A9W6V8F6"/>
<protein>
    <submittedName>
        <fullName evidence="2">Uncharacterized protein</fullName>
    </submittedName>
</protein>
<evidence type="ECO:0000313" key="2">
    <source>
        <dbReference type="EMBL" id="GLW89898.1"/>
    </source>
</evidence>
<gene>
    <name evidence="2" type="ORF">Aglo03_07140</name>
</gene>
<sequence>MSSGYEPRAILSTVVWRIEGTAIRVTALDRYATASDEERSYGDLALTRVIIADTHLAERDLDGAAAAQAPLRELNQYERVAQLPTAMARTHRLVTTIAGTGLATSLLGDLTPPRRRGSGSARALPPPSARSSSPAGFSTTASR</sequence>
<name>A0A9W6V8F6_9PSEU</name>
<dbReference type="RefSeq" id="WP_285607452.1">
    <property type="nucleotide sequence ID" value="NZ_BSSD01000001.1"/>
</dbReference>
<feature type="compositionally biased region" description="Low complexity" evidence="1">
    <location>
        <begin position="118"/>
        <end position="136"/>
    </location>
</feature>
<organism evidence="2 3">
    <name type="scientific">Actinokineospora globicatena</name>
    <dbReference type="NCBI Taxonomy" id="103729"/>
    <lineage>
        <taxon>Bacteria</taxon>
        <taxon>Bacillati</taxon>
        <taxon>Actinomycetota</taxon>
        <taxon>Actinomycetes</taxon>
        <taxon>Pseudonocardiales</taxon>
        <taxon>Pseudonocardiaceae</taxon>
        <taxon>Actinokineospora</taxon>
    </lineage>
</organism>
<dbReference type="Proteomes" id="UP001165042">
    <property type="component" value="Unassembled WGS sequence"/>
</dbReference>
<feature type="region of interest" description="Disordered" evidence="1">
    <location>
        <begin position="105"/>
        <end position="143"/>
    </location>
</feature>
<dbReference type="EMBL" id="BSSD01000001">
    <property type="protein sequence ID" value="GLW89898.1"/>
    <property type="molecule type" value="Genomic_DNA"/>
</dbReference>
<proteinExistence type="predicted"/>